<dbReference type="EMBL" id="LOCQ01000046">
    <property type="protein sequence ID" value="OBV40603.1"/>
    <property type="molecule type" value="Genomic_DNA"/>
</dbReference>
<dbReference type="PROSITE" id="PS51257">
    <property type="entry name" value="PROKAR_LIPOPROTEIN"/>
    <property type="match status" value="1"/>
</dbReference>
<evidence type="ECO:0000256" key="1">
    <source>
        <dbReference type="SAM" id="SignalP"/>
    </source>
</evidence>
<dbReference type="AlphaFoldDB" id="A0A1A7C8F7"/>
<evidence type="ECO:0000313" key="3">
    <source>
        <dbReference type="Proteomes" id="UP000092713"/>
    </source>
</evidence>
<dbReference type="OrthoDB" id="8702738at2"/>
<organism evidence="2 3">
    <name type="scientific">Janthinobacterium psychrotolerans</name>
    <dbReference type="NCBI Taxonomy" id="1747903"/>
    <lineage>
        <taxon>Bacteria</taxon>
        <taxon>Pseudomonadati</taxon>
        <taxon>Pseudomonadota</taxon>
        <taxon>Betaproteobacteria</taxon>
        <taxon>Burkholderiales</taxon>
        <taxon>Oxalobacteraceae</taxon>
        <taxon>Janthinobacterium</taxon>
    </lineage>
</organism>
<evidence type="ECO:0000313" key="2">
    <source>
        <dbReference type="EMBL" id="OBV40603.1"/>
    </source>
</evidence>
<dbReference type="Proteomes" id="UP000092713">
    <property type="component" value="Unassembled WGS sequence"/>
</dbReference>
<reference evidence="2 3" key="1">
    <citation type="submission" date="2016-04" db="EMBL/GenBank/DDBJ databases">
        <title>Draft genome sequence of Janthinobacterium psychrotolerans sp. nov., isolated from freshwater sediments in Denmark.</title>
        <authorList>
            <person name="Gong X."/>
            <person name="Skrivergaard S."/>
            <person name="Korsgaard B.S."/>
            <person name="Schreiber L."/>
            <person name="Marshall I.P."/>
            <person name="Finster K."/>
            <person name="Schramm A."/>
        </authorList>
    </citation>
    <scope>NUCLEOTIDE SEQUENCE [LARGE SCALE GENOMIC DNA]</scope>
    <source>
        <strain evidence="2 3">S3-2</strain>
    </source>
</reference>
<dbReference type="PATRIC" id="fig|1747903.4.peg.4245"/>
<protein>
    <recommendedName>
        <fullName evidence="4">Transferrin-binding protein B C-lobe/N-lobe beta barrel domain-containing protein</fullName>
    </recommendedName>
</protein>
<dbReference type="RefSeq" id="WP_150127703.1">
    <property type="nucleotide sequence ID" value="NZ_LOCQ01000046.1"/>
</dbReference>
<proteinExistence type="predicted"/>
<accession>A0A1A7C8F7</accession>
<feature type="chain" id="PRO_5008355821" description="Transferrin-binding protein B C-lobe/N-lobe beta barrel domain-containing protein" evidence="1">
    <location>
        <begin position="26"/>
        <end position="284"/>
    </location>
</feature>
<sequence length="284" mass="27161">MKRPEQLPGNLLLITLLATALSACGGGSSSSDSATAVTPANPVNPVAPVTPVAPVSGDTGSVSAPFAGNASARYLLLAVASQSTGALTSVSQGANGALSEIAGAAFTGTPAITREISGDASFAQGRWFTGTITRSTGATVMSGNNASAHYNVYKTLASLPASGSLACDAGTFTAPSYTGGGVIGQDAYFGAASGSATLSFGATGASLAMTVNASAGGQQASISGAGLLAAPASTAIGGGFLGGSSGTLLALGDAGAGRYLVIGGYKVVLANGASYQGVATFRCS</sequence>
<name>A0A1A7C8F7_9BURK</name>
<evidence type="ECO:0008006" key="4">
    <source>
        <dbReference type="Google" id="ProtNLM"/>
    </source>
</evidence>
<comment type="caution">
    <text evidence="2">The sequence shown here is derived from an EMBL/GenBank/DDBJ whole genome shotgun (WGS) entry which is preliminary data.</text>
</comment>
<gene>
    <name evidence="2" type="ORF">ASR47_1017103</name>
</gene>
<feature type="signal peptide" evidence="1">
    <location>
        <begin position="1"/>
        <end position="25"/>
    </location>
</feature>
<keyword evidence="3" id="KW-1185">Reference proteome</keyword>
<keyword evidence="1" id="KW-0732">Signal</keyword>